<dbReference type="STRING" id="913774.A0A0C3GJI7"/>
<accession>A0A0C3GJI7</accession>
<dbReference type="Pfam" id="PF00432">
    <property type="entry name" value="Prenyltrans"/>
    <property type="match status" value="1"/>
</dbReference>
<name>A0A0C3GJI7_OIDMZ</name>
<dbReference type="PANTHER" id="PTHR11774:SF6">
    <property type="entry name" value="PROTEIN FARNESYLTRANSFERASE SUBUNIT BETA"/>
    <property type="match status" value="1"/>
</dbReference>
<evidence type="ECO:0000313" key="11">
    <source>
        <dbReference type="EMBL" id="KIM96305.1"/>
    </source>
</evidence>
<dbReference type="EC" id="2.5.1.58" evidence="2 9"/>
<proteinExistence type="inferred from homology"/>
<dbReference type="GO" id="GO:0005965">
    <property type="term" value="C:protein farnesyltransferase complex"/>
    <property type="evidence" value="ECO:0007669"/>
    <property type="project" value="UniProtKB-UniRule"/>
</dbReference>
<dbReference type="InterPro" id="IPR001330">
    <property type="entry name" value="Prenyltrans"/>
</dbReference>
<dbReference type="InterPro" id="IPR008930">
    <property type="entry name" value="Terpenoid_cyclase/PrenylTrfase"/>
</dbReference>
<evidence type="ECO:0000256" key="7">
    <source>
        <dbReference type="ARBA" id="ARBA00022737"/>
    </source>
</evidence>
<evidence type="ECO:0000256" key="5">
    <source>
        <dbReference type="ARBA" id="ARBA00022679"/>
    </source>
</evidence>
<dbReference type="GO" id="GO:0008270">
    <property type="term" value="F:zinc ion binding"/>
    <property type="evidence" value="ECO:0007669"/>
    <property type="project" value="UniProtKB-UniRule"/>
</dbReference>
<evidence type="ECO:0000259" key="10">
    <source>
        <dbReference type="Pfam" id="PF00432"/>
    </source>
</evidence>
<keyword evidence="4 9" id="KW-0637">Prenyltransferase</keyword>
<dbReference type="OrthoDB" id="10261146at2759"/>
<keyword evidence="6 9" id="KW-0479">Metal-binding</keyword>
<evidence type="ECO:0000256" key="9">
    <source>
        <dbReference type="RuleBase" id="RU365056"/>
    </source>
</evidence>
<dbReference type="InParanoid" id="A0A0C3GJI7"/>
<comment type="similarity">
    <text evidence="1 9">Belongs to the protein prenyltransferase subunit beta family.</text>
</comment>
<dbReference type="SUPFAM" id="SSF48239">
    <property type="entry name" value="Terpenoid cyclases/Protein prenyltransferases"/>
    <property type="match status" value="1"/>
</dbReference>
<comment type="subunit">
    <text evidence="9">Heterodimer of an alpha and a beta subunit.</text>
</comment>
<evidence type="ECO:0000256" key="2">
    <source>
        <dbReference type="ARBA" id="ARBA00012702"/>
    </source>
</evidence>
<comment type="cofactor">
    <cofactor evidence="9">
        <name>Zn(2+)</name>
        <dbReference type="ChEBI" id="CHEBI:29105"/>
    </cofactor>
    <text evidence="9">Binds 1 zinc ion per subunit.</text>
</comment>
<dbReference type="AlphaFoldDB" id="A0A0C3GJI7"/>
<gene>
    <name evidence="11" type="ORF">OIDMADRAFT_105906</name>
</gene>
<keyword evidence="8 9" id="KW-0862">Zinc</keyword>
<evidence type="ECO:0000256" key="3">
    <source>
        <dbReference type="ARBA" id="ARBA00015798"/>
    </source>
</evidence>
<protein>
    <recommendedName>
        <fullName evidence="3 9">Protein farnesyltransferase subunit beta</fullName>
        <shortName evidence="9">FTase-beta</shortName>
        <ecNumber evidence="2 9">2.5.1.58</ecNumber>
    </recommendedName>
</protein>
<dbReference type="Gene3D" id="1.50.10.20">
    <property type="match status" value="1"/>
</dbReference>
<evidence type="ECO:0000256" key="1">
    <source>
        <dbReference type="ARBA" id="ARBA00010497"/>
    </source>
</evidence>
<dbReference type="HOGENOM" id="CLU_028946_1_0_1"/>
<comment type="function">
    <text evidence="9">Catalyzes the transfer of a farnesyl moiety from farnesyl diphosphate to a cysteine at the fourth position from the C-terminus of several proteins. The beta subunit is responsible for peptide-binding.</text>
</comment>
<reference evidence="12" key="2">
    <citation type="submission" date="2015-01" db="EMBL/GenBank/DDBJ databases">
        <title>Evolutionary Origins and Diversification of the Mycorrhizal Mutualists.</title>
        <authorList>
            <consortium name="DOE Joint Genome Institute"/>
            <consortium name="Mycorrhizal Genomics Consortium"/>
            <person name="Kohler A."/>
            <person name="Kuo A."/>
            <person name="Nagy L.G."/>
            <person name="Floudas D."/>
            <person name="Copeland A."/>
            <person name="Barry K.W."/>
            <person name="Cichocki N."/>
            <person name="Veneault-Fourrey C."/>
            <person name="LaButti K."/>
            <person name="Lindquist E.A."/>
            <person name="Lipzen A."/>
            <person name="Lundell T."/>
            <person name="Morin E."/>
            <person name="Murat C."/>
            <person name="Riley R."/>
            <person name="Ohm R."/>
            <person name="Sun H."/>
            <person name="Tunlid A."/>
            <person name="Henrissat B."/>
            <person name="Grigoriev I.V."/>
            <person name="Hibbett D.S."/>
            <person name="Martin F."/>
        </authorList>
    </citation>
    <scope>NUCLEOTIDE SEQUENCE [LARGE SCALE GENOMIC DNA]</scope>
    <source>
        <strain evidence="12">Zn</strain>
    </source>
</reference>
<evidence type="ECO:0000256" key="4">
    <source>
        <dbReference type="ARBA" id="ARBA00022602"/>
    </source>
</evidence>
<dbReference type="InterPro" id="IPR026872">
    <property type="entry name" value="FTB"/>
</dbReference>
<keyword evidence="12" id="KW-1185">Reference proteome</keyword>
<evidence type="ECO:0000256" key="6">
    <source>
        <dbReference type="ARBA" id="ARBA00022723"/>
    </source>
</evidence>
<comment type="catalytic activity">
    <reaction evidence="9">
        <text>L-cysteinyl-[protein] + (2E,6E)-farnesyl diphosphate = S-(2E,6E)-farnesyl-L-cysteinyl-[protein] + diphosphate</text>
        <dbReference type="Rhea" id="RHEA:13345"/>
        <dbReference type="Rhea" id="RHEA-COMP:10131"/>
        <dbReference type="Rhea" id="RHEA-COMP:11535"/>
        <dbReference type="ChEBI" id="CHEBI:29950"/>
        <dbReference type="ChEBI" id="CHEBI:33019"/>
        <dbReference type="ChEBI" id="CHEBI:86019"/>
        <dbReference type="ChEBI" id="CHEBI:175763"/>
    </reaction>
</comment>
<keyword evidence="5 9" id="KW-0808">Transferase</keyword>
<dbReference type="CDD" id="cd02893">
    <property type="entry name" value="FTase"/>
    <property type="match status" value="1"/>
</dbReference>
<evidence type="ECO:0000256" key="8">
    <source>
        <dbReference type="ARBA" id="ARBA00022833"/>
    </source>
</evidence>
<dbReference type="PANTHER" id="PTHR11774">
    <property type="entry name" value="GERANYLGERANYL TRANSFERASE TYPE BETA SUBUNIT"/>
    <property type="match status" value="1"/>
</dbReference>
<dbReference type="GO" id="GO:0097354">
    <property type="term" value="P:prenylation"/>
    <property type="evidence" value="ECO:0007669"/>
    <property type="project" value="UniProtKB-UniRule"/>
</dbReference>
<keyword evidence="7" id="KW-0677">Repeat</keyword>
<sequence>MSTTTLPQPSVPALFTSPPPIQDTLNTQTSLLQSSTIQQCLPYLLNTAIPRTTPVNVHGVPHLTREKHIAFLHKTLSSLPSGYVGYDASRPWMFYWAFAALSVLGEHDAVVGYRERLVATVRPMQHPEGGFGGGAGQMAHLAPTYAVILALAMVGGEEALGLVDRRALWRWLGRLKQADGGFQMAIGGEEDVRGAYCAMVAISLLNLPLDLPRNSPAWSREGDTLLTGLPEWIARCQSFEGGIAERPDSEAHGGYAFCALASLCIMGEPHVILPRYLDIPRLISWLSARQYAPEGGFAGRTNKLVDGCYSHWVGGCWPLVQACLDGPSLYSPGSAPVAPTPSVGSLYSREGLIRYVLCCCQDRSKKGGLRDKPGANSDGYHSCYVLAGLGSAQTKWHFYSLKDLSSNDMSSEPQHAGQLMAGYQWAPEQIVEEGQVFDEVDRVEALDPVFVVPAGVAERTRKWFEVRRF</sequence>
<organism evidence="11 12">
    <name type="scientific">Oidiodendron maius (strain Zn)</name>
    <dbReference type="NCBI Taxonomy" id="913774"/>
    <lineage>
        <taxon>Eukaryota</taxon>
        <taxon>Fungi</taxon>
        <taxon>Dikarya</taxon>
        <taxon>Ascomycota</taxon>
        <taxon>Pezizomycotina</taxon>
        <taxon>Leotiomycetes</taxon>
        <taxon>Leotiomycetes incertae sedis</taxon>
        <taxon>Myxotrichaceae</taxon>
        <taxon>Oidiodendron</taxon>
    </lineage>
</organism>
<evidence type="ECO:0000313" key="12">
    <source>
        <dbReference type="Proteomes" id="UP000054321"/>
    </source>
</evidence>
<dbReference type="Proteomes" id="UP000054321">
    <property type="component" value="Unassembled WGS sequence"/>
</dbReference>
<dbReference type="FunCoup" id="A0A0C3GJI7">
    <property type="interactions" value="711"/>
</dbReference>
<dbReference type="FunFam" id="1.50.10.20:FF:000014">
    <property type="entry name" value="Protein farnesyltransferase subunit beta"/>
    <property type="match status" value="1"/>
</dbReference>
<dbReference type="InterPro" id="IPR045089">
    <property type="entry name" value="PGGT1B-like"/>
</dbReference>
<reference evidence="11 12" key="1">
    <citation type="submission" date="2014-04" db="EMBL/GenBank/DDBJ databases">
        <authorList>
            <consortium name="DOE Joint Genome Institute"/>
            <person name="Kuo A."/>
            <person name="Martino E."/>
            <person name="Perotto S."/>
            <person name="Kohler A."/>
            <person name="Nagy L.G."/>
            <person name="Floudas D."/>
            <person name="Copeland A."/>
            <person name="Barry K.W."/>
            <person name="Cichocki N."/>
            <person name="Veneault-Fourrey C."/>
            <person name="LaButti K."/>
            <person name="Lindquist E.A."/>
            <person name="Lipzen A."/>
            <person name="Lundell T."/>
            <person name="Morin E."/>
            <person name="Murat C."/>
            <person name="Sun H."/>
            <person name="Tunlid A."/>
            <person name="Henrissat B."/>
            <person name="Grigoriev I.V."/>
            <person name="Hibbett D.S."/>
            <person name="Martin F."/>
            <person name="Nordberg H.P."/>
            <person name="Cantor M.N."/>
            <person name="Hua S.X."/>
        </authorList>
    </citation>
    <scope>NUCLEOTIDE SEQUENCE [LARGE SCALE GENOMIC DNA]</scope>
    <source>
        <strain evidence="11 12">Zn</strain>
    </source>
</reference>
<feature type="domain" description="Prenyltransferase alpha-alpha toroid" evidence="10">
    <location>
        <begin position="63"/>
        <end position="450"/>
    </location>
</feature>
<dbReference type="EMBL" id="KN832884">
    <property type="protein sequence ID" value="KIM96305.1"/>
    <property type="molecule type" value="Genomic_DNA"/>
</dbReference>
<dbReference type="GO" id="GO:0004660">
    <property type="term" value="F:protein farnesyltransferase activity"/>
    <property type="evidence" value="ECO:0007669"/>
    <property type="project" value="UniProtKB-UniRule"/>
</dbReference>